<dbReference type="PANTHER" id="PTHR44846">
    <property type="entry name" value="MANNOSYL-D-GLYCERATE TRANSPORT/METABOLISM SYSTEM REPRESSOR MNGR-RELATED"/>
    <property type="match status" value="1"/>
</dbReference>
<proteinExistence type="predicted"/>
<dbReference type="SUPFAM" id="SSF46785">
    <property type="entry name" value="Winged helix' DNA-binding domain"/>
    <property type="match status" value="1"/>
</dbReference>
<dbReference type="CDD" id="cd07377">
    <property type="entry name" value="WHTH_GntR"/>
    <property type="match status" value="1"/>
</dbReference>
<keyword evidence="2" id="KW-0238">DNA-binding</keyword>
<dbReference type="GO" id="GO:0045892">
    <property type="term" value="P:negative regulation of DNA-templated transcription"/>
    <property type="evidence" value="ECO:0007669"/>
    <property type="project" value="TreeGrafter"/>
</dbReference>
<dbReference type="InterPro" id="IPR028978">
    <property type="entry name" value="Chorismate_lyase_/UTRA_dom_sf"/>
</dbReference>
<name>A0A6N7XBH4_9ACTN</name>
<accession>A0A6N7XBH4</accession>
<dbReference type="InterPro" id="IPR011663">
    <property type="entry name" value="UTRA"/>
</dbReference>
<protein>
    <submittedName>
        <fullName evidence="5">GntR family transcriptional regulator</fullName>
    </submittedName>
</protein>
<dbReference type="PRINTS" id="PR00035">
    <property type="entry name" value="HTHGNTR"/>
</dbReference>
<evidence type="ECO:0000259" key="4">
    <source>
        <dbReference type="PROSITE" id="PS50949"/>
    </source>
</evidence>
<sequence length="252" mass="28189">MHRTKASTPIDKSAEGDLLYVQVSDYVREKIYSKDWGVDEPIPSEHELMNMLHLSRGTVQKGIRQLVDEGLLVQQRGRGTFVVQPVMARPSSNRLLSFGESMSSQGIKYQTRVIECQVRPAGPLCAENLQIGVGDDFLYLSRVRYVSRRAVMFIESHLNLAACPGLEQSDFGTEKLFAAVERTSGHQIGRSEMVYTARTAGKVRGGYLECDEHAPVLELDQLVRLDDGTPFEWGSVWLPANRCVISSETQRA</sequence>
<dbReference type="PROSITE" id="PS50949">
    <property type="entry name" value="HTH_GNTR"/>
    <property type="match status" value="1"/>
</dbReference>
<dbReference type="SUPFAM" id="SSF64288">
    <property type="entry name" value="Chorismate lyase-like"/>
    <property type="match status" value="1"/>
</dbReference>
<dbReference type="Proteomes" id="UP000469325">
    <property type="component" value="Unassembled WGS sequence"/>
</dbReference>
<gene>
    <name evidence="5" type="ORF">FYJ68_06210</name>
</gene>
<keyword evidence="6" id="KW-1185">Reference proteome</keyword>
<dbReference type="SMART" id="SM00345">
    <property type="entry name" value="HTH_GNTR"/>
    <property type="match status" value="1"/>
</dbReference>
<dbReference type="GO" id="GO:0003677">
    <property type="term" value="F:DNA binding"/>
    <property type="evidence" value="ECO:0007669"/>
    <property type="project" value="UniProtKB-KW"/>
</dbReference>
<dbReference type="InterPro" id="IPR000524">
    <property type="entry name" value="Tscrpt_reg_HTH_GntR"/>
</dbReference>
<evidence type="ECO:0000313" key="5">
    <source>
        <dbReference type="EMBL" id="MST72697.1"/>
    </source>
</evidence>
<dbReference type="Pfam" id="PF00392">
    <property type="entry name" value="GntR"/>
    <property type="match status" value="1"/>
</dbReference>
<evidence type="ECO:0000256" key="3">
    <source>
        <dbReference type="ARBA" id="ARBA00023163"/>
    </source>
</evidence>
<dbReference type="Gene3D" id="3.40.1410.10">
    <property type="entry name" value="Chorismate lyase-like"/>
    <property type="match status" value="1"/>
</dbReference>
<keyword evidence="1" id="KW-0805">Transcription regulation</keyword>
<dbReference type="GO" id="GO:0003700">
    <property type="term" value="F:DNA-binding transcription factor activity"/>
    <property type="evidence" value="ECO:0007669"/>
    <property type="project" value="InterPro"/>
</dbReference>
<keyword evidence="3" id="KW-0804">Transcription</keyword>
<reference evidence="5 6" key="1">
    <citation type="submission" date="2019-08" db="EMBL/GenBank/DDBJ databases">
        <title>In-depth cultivation of the pig gut microbiome towards novel bacterial diversity and tailored functional studies.</title>
        <authorList>
            <person name="Wylensek D."/>
            <person name="Hitch T.C.A."/>
            <person name="Clavel T."/>
        </authorList>
    </citation>
    <scope>NUCLEOTIDE SEQUENCE [LARGE SCALE GENOMIC DNA]</scope>
    <source>
        <strain evidence="5 6">CA-Schmier-601-WT-1</strain>
    </source>
</reference>
<dbReference type="InterPro" id="IPR036390">
    <property type="entry name" value="WH_DNA-bd_sf"/>
</dbReference>
<dbReference type="Gene3D" id="1.10.10.10">
    <property type="entry name" value="Winged helix-like DNA-binding domain superfamily/Winged helix DNA-binding domain"/>
    <property type="match status" value="1"/>
</dbReference>
<evidence type="ECO:0000256" key="1">
    <source>
        <dbReference type="ARBA" id="ARBA00023015"/>
    </source>
</evidence>
<comment type="caution">
    <text evidence="5">The sequence shown here is derived from an EMBL/GenBank/DDBJ whole genome shotgun (WGS) entry which is preliminary data.</text>
</comment>
<dbReference type="EMBL" id="VUNC01000004">
    <property type="protein sequence ID" value="MST72697.1"/>
    <property type="molecule type" value="Genomic_DNA"/>
</dbReference>
<dbReference type="InterPro" id="IPR050679">
    <property type="entry name" value="Bact_HTH_transcr_reg"/>
</dbReference>
<dbReference type="RefSeq" id="WP_154435094.1">
    <property type="nucleotide sequence ID" value="NZ_VUNC01000004.1"/>
</dbReference>
<dbReference type="InterPro" id="IPR036388">
    <property type="entry name" value="WH-like_DNA-bd_sf"/>
</dbReference>
<evidence type="ECO:0000256" key="2">
    <source>
        <dbReference type="ARBA" id="ARBA00023125"/>
    </source>
</evidence>
<dbReference type="PANTHER" id="PTHR44846:SF1">
    <property type="entry name" value="MANNOSYL-D-GLYCERATE TRANSPORT_METABOLISM SYSTEM REPRESSOR MNGR-RELATED"/>
    <property type="match status" value="1"/>
</dbReference>
<feature type="domain" description="HTH gntR-type" evidence="4">
    <location>
        <begin position="17"/>
        <end position="85"/>
    </location>
</feature>
<dbReference type="AlphaFoldDB" id="A0A6N7XBH4"/>
<evidence type="ECO:0000313" key="6">
    <source>
        <dbReference type="Proteomes" id="UP000469325"/>
    </source>
</evidence>
<dbReference type="Pfam" id="PF07702">
    <property type="entry name" value="UTRA"/>
    <property type="match status" value="1"/>
</dbReference>
<dbReference type="SMART" id="SM00866">
    <property type="entry name" value="UTRA"/>
    <property type="match status" value="1"/>
</dbReference>
<organism evidence="5 6">
    <name type="scientific">Olsenella porci</name>
    <dbReference type="NCBI Taxonomy" id="2652279"/>
    <lineage>
        <taxon>Bacteria</taxon>
        <taxon>Bacillati</taxon>
        <taxon>Actinomycetota</taxon>
        <taxon>Coriobacteriia</taxon>
        <taxon>Coriobacteriales</taxon>
        <taxon>Atopobiaceae</taxon>
        <taxon>Olsenella</taxon>
    </lineage>
</organism>